<feature type="transmembrane region" description="Helical" evidence="9">
    <location>
        <begin position="131"/>
        <end position="149"/>
    </location>
</feature>
<dbReference type="EMBL" id="ADLS01000009">
    <property type="protein sequence ID" value="EGX67077.1"/>
    <property type="molecule type" value="Genomic_DNA"/>
</dbReference>
<dbReference type="GeneID" id="62758536"/>
<comment type="caution">
    <text evidence="10">The sequence shown here is derived from an EMBL/GenBank/DDBJ whole genome shotgun (WGS) entry which is preliminary data.</text>
</comment>
<keyword evidence="2" id="KW-0813">Transport</keyword>
<dbReference type="Pfam" id="PF03613">
    <property type="entry name" value="EIID-AGA"/>
    <property type="match status" value="1"/>
</dbReference>
<evidence type="ECO:0000256" key="5">
    <source>
        <dbReference type="ARBA" id="ARBA00022683"/>
    </source>
</evidence>
<keyword evidence="7 9" id="KW-1133">Transmembrane helix</keyword>
<name>G1WH58_9ACTN</name>
<feature type="transmembrane region" description="Helical" evidence="9">
    <location>
        <begin position="268"/>
        <end position="287"/>
    </location>
</feature>
<reference evidence="10 11" key="1">
    <citation type="submission" date="2011-06" db="EMBL/GenBank/DDBJ databases">
        <title>The Genome Sequence of Collinsella tanakaei YIT 12063.</title>
        <authorList>
            <consortium name="The Broad Institute Genome Sequencing Platform"/>
            <person name="Earl A."/>
            <person name="Ward D."/>
            <person name="Feldgarden M."/>
            <person name="Gevers D."/>
            <person name="Morotomi M."/>
            <person name="Young S.K."/>
            <person name="Zeng Q."/>
            <person name="Gargeya S."/>
            <person name="Fitzgerald M."/>
            <person name="Haas B."/>
            <person name="Abouelleil A."/>
            <person name="Alvarado L."/>
            <person name="Arachchi H.M."/>
            <person name="Berlin A."/>
            <person name="Brown A."/>
            <person name="Chapman S.B."/>
            <person name="Chen Z."/>
            <person name="Dunbar C."/>
            <person name="Freedman E."/>
            <person name="Gearin G."/>
            <person name="Gellesch M."/>
            <person name="Goldberg J."/>
            <person name="Griggs A."/>
            <person name="Gujja S."/>
            <person name="Heiman D."/>
            <person name="Howarth C."/>
            <person name="Larson L."/>
            <person name="Lui A."/>
            <person name="MacDonald P.J.P."/>
            <person name="Mehta T."/>
            <person name="Montmayeur A."/>
            <person name="Murphy C."/>
            <person name="Neiman D."/>
            <person name="Pearson M."/>
            <person name="Priest M."/>
            <person name="Roberts A."/>
            <person name="Saif S."/>
            <person name="Shea T."/>
            <person name="Shenoy N."/>
            <person name="Sisk P."/>
            <person name="Stolte C."/>
            <person name="Sykes S."/>
            <person name="Wortman J."/>
            <person name="Nusbaum C."/>
            <person name="Birren B."/>
        </authorList>
    </citation>
    <scope>NUCLEOTIDE SEQUENCE [LARGE SCALE GENOMIC DNA]</scope>
    <source>
        <strain evidence="10 11">YIT 12063</strain>
    </source>
</reference>
<dbReference type="InterPro" id="IPR050303">
    <property type="entry name" value="GatZ_KbaZ_carbometab"/>
</dbReference>
<evidence type="ECO:0000256" key="9">
    <source>
        <dbReference type="SAM" id="Phobius"/>
    </source>
</evidence>
<gene>
    <name evidence="10" type="ORF">HMPREF9452_00779</name>
</gene>
<dbReference type="STRING" id="742742.HMPREF9452_00779"/>
<dbReference type="AlphaFoldDB" id="G1WH58"/>
<dbReference type="HOGENOM" id="CLU_060742_0_1_11"/>
<proteinExistence type="predicted"/>
<evidence type="ECO:0000256" key="6">
    <source>
        <dbReference type="ARBA" id="ARBA00022692"/>
    </source>
</evidence>
<keyword evidence="3" id="KW-1003">Cell membrane</keyword>
<evidence type="ECO:0000313" key="10">
    <source>
        <dbReference type="EMBL" id="EGX67077.1"/>
    </source>
</evidence>
<dbReference type="PANTHER" id="PTHR32502">
    <property type="entry name" value="N-ACETYLGALACTOSAMINE PERMEASE II COMPONENT-RELATED"/>
    <property type="match status" value="1"/>
</dbReference>
<dbReference type="PANTHER" id="PTHR32502:SF5">
    <property type="entry name" value="N-ACETYLGALACTOSAMINE PERMEASE IID COMPONENT-RELATED"/>
    <property type="match status" value="1"/>
</dbReference>
<dbReference type="GO" id="GO:0005886">
    <property type="term" value="C:plasma membrane"/>
    <property type="evidence" value="ECO:0007669"/>
    <property type="project" value="UniProtKB-SubCell"/>
</dbReference>
<protein>
    <recommendedName>
        <fullName evidence="12">PTS system mannose/fructose/sorbose family IID component</fullName>
    </recommendedName>
</protein>
<feature type="transmembrane region" description="Helical" evidence="9">
    <location>
        <begin position="155"/>
        <end position="177"/>
    </location>
</feature>
<keyword evidence="4" id="KW-0762">Sugar transport</keyword>
<feature type="transmembrane region" description="Helical" evidence="9">
    <location>
        <begin position="198"/>
        <end position="220"/>
    </location>
</feature>
<evidence type="ECO:0000256" key="3">
    <source>
        <dbReference type="ARBA" id="ARBA00022475"/>
    </source>
</evidence>
<evidence type="ECO:0000256" key="8">
    <source>
        <dbReference type="ARBA" id="ARBA00023136"/>
    </source>
</evidence>
<dbReference type="InterPro" id="IPR004704">
    <property type="entry name" value="PTS_IID_man"/>
</dbReference>
<comment type="subcellular location">
    <subcellularLocation>
        <location evidence="1">Cell membrane</location>
        <topology evidence="1">Multi-pass membrane protein</topology>
    </subcellularLocation>
</comment>
<evidence type="ECO:0000256" key="1">
    <source>
        <dbReference type="ARBA" id="ARBA00004651"/>
    </source>
</evidence>
<dbReference type="PATRIC" id="fig|742742.3.peg.753"/>
<feature type="transmembrane region" description="Helical" evidence="9">
    <location>
        <begin position="240"/>
        <end position="261"/>
    </location>
</feature>
<evidence type="ECO:0000256" key="2">
    <source>
        <dbReference type="ARBA" id="ARBA00022448"/>
    </source>
</evidence>
<keyword evidence="11" id="KW-1185">Reference proteome</keyword>
<keyword evidence="6 9" id="KW-0812">Transmembrane</keyword>
<keyword evidence="8 9" id="KW-0472">Membrane</keyword>
<dbReference type="eggNOG" id="COG3716">
    <property type="taxonomic scope" value="Bacteria"/>
</dbReference>
<keyword evidence="5" id="KW-0598">Phosphotransferase system</keyword>
<organism evidence="10 11">
    <name type="scientific">Collinsella tanakaei YIT 12063</name>
    <dbReference type="NCBI Taxonomy" id="742742"/>
    <lineage>
        <taxon>Bacteria</taxon>
        <taxon>Bacillati</taxon>
        <taxon>Actinomycetota</taxon>
        <taxon>Coriobacteriia</taxon>
        <taxon>Coriobacteriales</taxon>
        <taxon>Coriobacteriaceae</taxon>
        <taxon>Collinsella</taxon>
    </lineage>
</organism>
<sequence>MSNLDTSSANAGATATSEPAKVLSKKDVTKSMWIYYAGAELSNSYERLQSLVFCASMTPVLKKLYTKKEDLSEALKRHLIFFNTEGTLGSIIQGITIAMEEEKATGGDVSDSAITGVKTGLMGPVAGMGDAIIWAALMPIILGIFLPFASDGMALGGIGPLILYPASTMAISYLLIHKGYKLGKKSIVGIMQGGMMKSIIFTANVIGLIMMGALSASYVTITTPLSFTVSEGTTIVVQDILNQIVPGLLPLLAVFGIYFYLTKKGPRYNVILISVVVFSVVCSLLGIL</sequence>
<dbReference type="Proteomes" id="UP000004830">
    <property type="component" value="Unassembled WGS sequence"/>
</dbReference>
<dbReference type="PROSITE" id="PS51108">
    <property type="entry name" value="PTS_EIID"/>
    <property type="match status" value="1"/>
</dbReference>
<dbReference type="GO" id="GO:0009401">
    <property type="term" value="P:phosphoenolpyruvate-dependent sugar phosphotransferase system"/>
    <property type="evidence" value="ECO:0007669"/>
    <property type="project" value="UniProtKB-KW"/>
</dbReference>
<dbReference type="OrthoDB" id="9811533at2"/>
<evidence type="ECO:0008006" key="12">
    <source>
        <dbReference type="Google" id="ProtNLM"/>
    </source>
</evidence>
<evidence type="ECO:0000313" key="11">
    <source>
        <dbReference type="Proteomes" id="UP000004830"/>
    </source>
</evidence>
<evidence type="ECO:0000256" key="4">
    <source>
        <dbReference type="ARBA" id="ARBA00022597"/>
    </source>
</evidence>
<dbReference type="RefSeq" id="WP_009140814.1">
    <property type="nucleotide sequence ID" value="NZ_JH126468.1"/>
</dbReference>
<accession>G1WH58</accession>
<evidence type="ECO:0000256" key="7">
    <source>
        <dbReference type="ARBA" id="ARBA00022989"/>
    </source>
</evidence>